<proteinExistence type="predicted"/>
<sequence>MPQVLLHKINILPIEVPADTHLHLHRAVAALSKRQKLDILWRQLDCCRVIKFQREFYALDNFLLISVLAAQFPQQQISVLEIPVKTEKELKQRVVDALIINSLCAIKPTKIPVFERSCSREHQTVAMFNAAQWSENLGVHRTTLYPKSTKSDSHHIAAPVDLCLALKKIPLPKNRSFS</sequence>
<name>A0ABQ2WG25_9ALTE</name>
<organism evidence="1 2">
    <name type="scientific">Alishewanella tabrizica</name>
    <dbReference type="NCBI Taxonomy" id="671278"/>
    <lineage>
        <taxon>Bacteria</taxon>
        <taxon>Pseudomonadati</taxon>
        <taxon>Pseudomonadota</taxon>
        <taxon>Gammaproteobacteria</taxon>
        <taxon>Alteromonadales</taxon>
        <taxon>Alteromonadaceae</taxon>
        <taxon>Alishewanella</taxon>
    </lineage>
</organism>
<dbReference type="EMBL" id="BMYR01000003">
    <property type="protein sequence ID" value="GGW54507.1"/>
    <property type="molecule type" value="Genomic_DNA"/>
</dbReference>
<comment type="caution">
    <text evidence="1">The sequence shown here is derived from an EMBL/GenBank/DDBJ whole genome shotgun (WGS) entry which is preliminary data.</text>
</comment>
<gene>
    <name evidence="1" type="ORF">GCM10008111_08060</name>
</gene>
<dbReference type="RefSeq" id="WP_189480778.1">
    <property type="nucleotide sequence ID" value="NZ_BMYR01000003.1"/>
</dbReference>
<accession>A0ABQ2WG25</accession>
<protein>
    <submittedName>
        <fullName evidence="1">Uncharacterized protein</fullName>
    </submittedName>
</protein>
<evidence type="ECO:0000313" key="1">
    <source>
        <dbReference type="EMBL" id="GGW54507.1"/>
    </source>
</evidence>
<reference evidence="2" key="1">
    <citation type="journal article" date="2019" name="Int. J. Syst. Evol. Microbiol.">
        <title>The Global Catalogue of Microorganisms (GCM) 10K type strain sequencing project: providing services to taxonomists for standard genome sequencing and annotation.</title>
        <authorList>
            <consortium name="The Broad Institute Genomics Platform"/>
            <consortium name="The Broad Institute Genome Sequencing Center for Infectious Disease"/>
            <person name="Wu L."/>
            <person name="Ma J."/>
        </authorList>
    </citation>
    <scope>NUCLEOTIDE SEQUENCE [LARGE SCALE GENOMIC DNA]</scope>
    <source>
        <strain evidence="2">KCTC 23723</strain>
    </source>
</reference>
<keyword evidence="2" id="KW-1185">Reference proteome</keyword>
<dbReference type="Proteomes" id="UP000634667">
    <property type="component" value="Unassembled WGS sequence"/>
</dbReference>
<evidence type="ECO:0000313" key="2">
    <source>
        <dbReference type="Proteomes" id="UP000634667"/>
    </source>
</evidence>